<dbReference type="InterPro" id="IPR025714">
    <property type="entry name" value="Methyltranfer_dom"/>
</dbReference>
<dbReference type="EMBL" id="FWEV01000337">
    <property type="protein sequence ID" value="SLM33144.1"/>
    <property type="molecule type" value="Genomic_DNA"/>
</dbReference>
<proteinExistence type="predicted"/>
<dbReference type="EC" id="2.1.1.144" evidence="3"/>
<keyword evidence="1" id="KW-0812">Transmembrane</keyword>
<evidence type="ECO:0000259" key="2">
    <source>
        <dbReference type="Pfam" id="PF13847"/>
    </source>
</evidence>
<dbReference type="STRING" id="1246637.MTBBW1_900011"/>
<keyword evidence="3" id="KW-0808">Transferase</keyword>
<keyword evidence="3" id="KW-0489">Methyltransferase</keyword>
<sequence length="258" mass="29247">MFLGKEQIYNPSISLLEKLYVFLFGMPIVGLRIRCRNILSLIPKNRDYKNILDAGSGSGVLTFELARKFKNSQVTGFDLDPEEIGISEAIVVRAGYQNVLFKNTDIETMNEKECFDLIICVDILEHIEDDLSALKKLFNALKEDGILVLHVPALYRRYPVSKKSLNFYVPTHVRYGYEIEDIKEKVIKAGFCIDISGYTYGFMETLANNISYMITKAQKKNKVLYAFAFPILNIISLIGQSARPEELGAGVFIVCCKK</sequence>
<name>A0A1W1HKY8_9BACT</name>
<feature type="transmembrane region" description="Helical" evidence="1">
    <location>
        <begin position="223"/>
        <end position="242"/>
    </location>
</feature>
<dbReference type="Pfam" id="PF13847">
    <property type="entry name" value="Methyltransf_31"/>
    <property type="match status" value="1"/>
</dbReference>
<keyword evidence="4" id="KW-1185">Reference proteome</keyword>
<dbReference type="SUPFAM" id="SSF53335">
    <property type="entry name" value="S-adenosyl-L-methionine-dependent methyltransferases"/>
    <property type="match status" value="1"/>
</dbReference>
<reference evidence="3 4" key="1">
    <citation type="submission" date="2017-03" db="EMBL/GenBank/DDBJ databases">
        <authorList>
            <person name="Afonso C.L."/>
            <person name="Miller P.J."/>
            <person name="Scott M.A."/>
            <person name="Spackman E."/>
            <person name="Goraichik I."/>
            <person name="Dimitrov K.M."/>
            <person name="Suarez D.L."/>
            <person name="Swayne D.E."/>
        </authorList>
    </citation>
    <scope>NUCLEOTIDE SEQUENCE [LARGE SCALE GENOMIC DNA]</scope>
    <source>
        <strain evidence="3">PRJEB14757</strain>
    </source>
</reference>
<dbReference type="AlphaFoldDB" id="A0A1W1HKY8"/>
<evidence type="ECO:0000313" key="3">
    <source>
        <dbReference type="EMBL" id="SLM33144.1"/>
    </source>
</evidence>
<dbReference type="InterPro" id="IPR029063">
    <property type="entry name" value="SAM-dependent_MTases_sf"/>
</dbReference>
<keyword evidence="1" id="KW-0472">Membrane</keyword>
<dbReference type="Gene3D" id="3.40.50.150">
    <property type="entry name" value="Vaccinia Virus protein VP39"/>
    <property type="match status" value="1"/>
</dbReference>
<dbReference type="OrthoDB" id="5504467at2"/>
<protein>
    <submittedName>
        <fullName evidence="3">Putative Trans-aconitate 2-methyltransferase</fullName>
        <ecNumber evidence="3">2.1.1.144</ecNumber>
    </submittedName>
</protein>
<evidence type="ECO:0000256" key="1">
    <source>
        <dbReference type="SAM" id="Phobius"/>
    </source>
</evidence>
<dbReference type="Proteomes" id="UP000191931">
    <property type="component" value="Unassembled WGS sequence"/>
</dbReference>
<accession>A0A1W1HKY8</accession>
<dbReference type="RefSeq" id="WP_080803295.1">
    <property type="nucleotide sequence ID" value="NZ_LT828544.1"/>
</dbReference>
<feature type="domain" description="Methyltransferase" evidence="2">
    <location>
        <begin position="49"/>
        <end position="155"/>
    </location>
</feature>
<dbReference type="PANTHER" id="PTHR43861">
    <property type="entry name" value="TRANS-ACONITATE 2-METHYLTRANSFERASE-RELATED"/>
    <property type="match status" value="1"/>
</dbReference>
<evidence type="ECO:0000313" key="4">
    <source>
        <dbReference type="Proteomes" id="UP000191931"/>
    </source>
</evidence>
<gene>
    <name evidence="3" type="ORF">MTBBW1_900011</name>
</gene>
<organism evidence="3 4">
    <name type="scientific">Desulfamplus magnetovallimortis</name>
    <dbReference type="NCBI Taxonomy" id="1246637"/>
    <lineage>
        <taxon>Bacteria</taxon>
        <taxon>Pseudomonadati</taxon>
        <taxon>Thermodesulfobacteriota</taxon>
        <taxon>Desulfobacteria</taxon>
        <taxon>Desulfobacterales</taxon>
        <taxon>Desulfobacteraceae</taxon>
        <taxon>Desulfamplus</taxon>
    </lineage>
</organism>
<keyword evidence="1" id="KW-1133">Transmembrane helix</keyword>
<dbReference type="GO" id="GO:0032259">
    <property type="term" value="P:methylation"/>
    <property type="evidence" value="ECO:0007669"/>
    <property type="project" value="UniProtKB-KW"/>
</dbReference>
<dbReference type="CDD" id="cd02440">
    <property type="entry name" value="AdoMet_MTases"/>
    <property type="match status" value="1"/>
</dbReference>
<dbReference type="GO" id="GO:0030798">
    <property type="term" value="F:trans-aconitate 2-methyltransferase activity"/>
    <property type="evidence" value="ECO:0007669"/>
    <property type="project" value="UniProtKB-EC"/>
</dbReference>